<dbReference type="STRING" id="669874.A0A1E4TSZ4"/>
<dbReference type="AlphaFoldDB" id="A0A1E4TSZ4"/>
<dbReference type="SUPFAM" id="SSF69118">
    <property type="entry name" value="AhpD-like"/>
    <property type="match status" value="1"/>
</dbReference>
<reference evidence="2" key="1">
    <citation type="submission" date="2016-05" db="EMBL/GenBank/DDBJ databases">
        <title>Comparative genomics of biotechnologically important yeasts.</title>
        <authorList>
            <consortium name="DOE Joint Genome Institute"/>
            <person name="Riley R."/>
            <person name="Haridas S."/>
            <person name="Wolfe K.H."/>
            <person name="Lopes M.R."/>
            <person name="Hittinger C.T."/>
            <person name="Goker M."/>
            <person name="Salamov A."/>
            <person name="Wisecaver J."/>
            <person name="Long T.M."/>
            <person name="Aerts A.L."/>
            <person name="Barry K."/>
            <person name="Choi C."/>
            <person name="Clum A."/>
            <person name="Coughlan A.Y."/>
            <person name="Deshpande S."/>
            <person name="Douglass A.P."/>
            <person name="Hanson S.J."/>
            <person name="Klenk H.-P."/>
            <person name="Labutti K."/>
            <person name="Lapidus A."/>
            <person name="Lindquist E."/>
            <person name="Lipzen A."/>
            <person name="Meier-Kolthoff J.P."/>
            <person name="Ohm R.A."/>
            <person name="Otillar R.P."/>
            <person name="Pangilinan J."/>
            <person name="Peng Y."/>
            <person name="Rokas A."/>
            <person name="Rosa C.A."/>
            <person name="Scheuner C."/>
            <person name="Sibirny A.A."/>
            <person name="Slot J.C."/>
            <person name="Stielow J.B."/>
            <person name="Sun H."/>
            <person name="Kurtzman C.P."/>
            <person name="Blackwell M."/>
            <person name="Grigoriev I.V."/>
            <person name="Jeffries T.W."/>
        </authorList>
    </citation>
    <scope>NUCLEOTIDE SEQUENCE [LARGE SCALE GENOMIC DNA]</scope>
    <source>
        <strain evidence="2">NRRL Y-2460</strain>
    </source>
</reference>
<evidence type="ECO:0000313" key="2">
    <source>
        <dbReference type="Proteomes" id="UP000094236"/>
    </source>
</evidence>
<accession>A0A1E4TSZ4</accession>
<dbReference type="PANTHER" id="PTHR28180:SF2">
    <property type="entry name" value="PEROXISOMAL PROTEIN 2"/>
    <property type="match status" value="1"/>
</dbReference>
<name>A0A1E4TSZ4_PACTA</name>
<gene>
    <name evidence="1" type="ORF">PACTADRAFT_50714</name>
</gene>
<dbReference type="OrthoDB" id="5537330at2759"/>
<protein>
    <submittedName>
        <fullName evidence="1">Uncharacterized protein</fullName>
    </submittedName>
</protein>
<dbReference type="InterPro" id="IPR029032">
    <property type="entry name" value="AhpD-like"/>
</dbReference>
<dbReference type="InterPro" id="IPR052999">
    <property type="entry name" value="PTS1_Protein"/>
</dbReference>
<keyword evidence="2" id="KW-1185">Reference proteome</keyword>
<dbReference type="Gene3D" id="1.20.1290.10">
    <property type="entry name" value="AhpD-like"/>
    <property type="match status" value="1"/>
</dbReference>
<dbReference type="Proteomes" id="UP000094236">
    <property type="component" value="Unassembled WGS sequence"/>
</dbReference>
<dbReference type="PANTHER" id="PTHR28180">
    <property type="entry name" value="CONSERVED MITOCHONDRIAL PROTEIN-RELATED"/>
    <property type="match status" value="1"/>
</dbReference>
<dbReference type="EMBL" id="KV454015">
    <property type="protein sequence ID" value="ODV94860.1"/>
    <property type="molecule type" value="Genomic_DNA"/>
</dbReference>
<evidence type="ECO:0000313" key="1">
    <source>
        <dbReference type="EMBL" id="ODV94860.1"/>
    </source>
</evidence>
<proteinExistence type="predicted"/>
<organism evidence="1 2">
    <name type="scientific">Pachysolen tannophilus NRRL Y-2460</name>
    <dbReference type="NCBI Taxonomy" id="669874"/>
    <lineage>
        <taxon>Eukaryota</taxon>
        <taxon>Fungi</taxon>
        <taxon>Dikarya</taxon>
        <taxon>Ascomycota</taxon>
        <taxon>Saccharomycotina</taxon>
        <taxon>Pichiomycetes</taxon>
        <taxon>Pachysolenaceae</taxon>
        <taxon>Pachysolen</taxon>
    </lineage>
</organism>
<sequence length="371" mass="41990">MASIITPERLLKLWQDQLLRPSWYLFAANTLAACNQPQEIPKIYHMALKTADGKEATLQTANEAIEQCEKTLKRRAEGSMNAGSVENSNVGLHTSSFSSLESMIPSMNNTFKEKLSSGYNAKLIADQSGVTIRMREGLLKGLPICGIPMTINAINSLNGSIPHYLTTSEAVDAGALAVLSSLVEVRRKSQKAKLSPQTMAIKLGPSSINRNFWKSYFQIKEEREDGYRLFNIMSNKKRDKFISMINGASNELYKYMINDLHGSLLAFENILERKETALCILGSVFPQRVDNMLKNYFRGAIRNGNSREEIYYARLMGIEICKWCGVEFDGEVPRYKLLKQDTKEKDKKLKKIIKKQNLKVVKKSMIQLNRI</sequence>